<dbReference type="Proteomes" id="UP000051439">
    <property type="component" value="Unassembled WGS sequence"/>
</dbReference>
<proteinExistence type="predicted"/>
<dbReference type="AlphaFoldDB" id="A0A0R1NWH2"/>
<sequence length="115" mass="12942">MTNTTNWQVALKSQIDFRNFIEDYFQGHDELTGRYSNTAYYEYYTVRLGSSDNLQITMQTGVTAPANFGLNQVPYKDVETISIEQFRQLILNKKFAEKGVSLADAFKAVAGVPGA</sequence>
<comment type="caution">
    <text evidence="1">The sequence shown here is derived from an EMBL/GenBank/DDBJ whole genome shotgun (WGS) entry which is preliminary data.</text>
</comment>
<gene>
    <name evidence="1" type="ORF">FC98_GL000944</name>
</gene>
<protein>
    <submittedName>
        <fullName evidence="1">Uncharacterized protein</fullName>
    </submittedName>
</protein>
<evidence type="ECO:0000313" key="1">
    <source>
        <dbReference type="EMBL" id="KRL21003.1"/>
    </source>
</evidence>
<dbReference type="PATRIC" id="fig|1423766.4.peg.963"/>
<accession>A0A0R1NWH2</accession>
<reference evidence="1 2" key="1">
    <citation type="journal article" date="2015" name="Genome Announc.">
        <title>Expanding the biotechnology potential of lactobacilli through comparative genomics of 213 strains and associated genera.</title>
        <authorList>
            <person name="Sun Z."/>
            <person name="Harris H.M."/>
            <person name="McCann A."/>
            <person name="Guo C."/>
            <person name="Argimon S."/>
            <person name="Zhang W."/>
            <person name="Yang X."/>
            <person name="Jeffery I.B."/>
            <person name="Cooney J.C."/>
            <person name="Kagawa T.F."/>
            <person name="Liu W."/>
            <person name="Song Y."/>
            <person name="Salvetti E."/>
            <person name="Wrobel A."/>
            <person name="Rasinkangas P."/>
            <person name="Parkhill J."/>
            <person name="Rea M.C."/>
            <person name="O'Sullivan O."/>
            <person name="Ritari J."/>
            <person name="Douillard F.P."/>
            <person name="Paul Ross R."/>
            <person name="Yang R."/>
            <person name="Briner A.E."/>
            <person name="Felis G.E."/>
            <person name="de Vos W.M."/>
            <person name="Barrangou R."/>
            <person name="Klaenhammer T.R."/>
            <person name="Caufield P.W."/>
            <person name="Cui Y."/>
            <person name="Zhang H."/>
            <person name="O'Toole P.W."/>
        </authorList>
    </citation>
    <scope>NUCLEOTIDE SEQUENCE [LARGE SCALE GENOMIC DNA]</scope>
    <source>
        <strain evidence="1 2">DSM 19906</strain>
    </source>
</reference>
<name>A0A0R1NWH2_9LACO</name>
<dbReference type="RefSeq" id="WP_008855875.1">
    <property type="nucleotide sequence ID" value="NZ_AZEB01000018.1"/>
</dbReference>
<organism evidence="1 2">
    <name type="scientific">Lentilactobacillus kisonensis DSM 19906 = JCM 15041</name>
    <dbReference type="NCBI Taxonomy" id="1423766"/>
    <lineage>
        <taxon>Bacteria</taxon>
        <taxon>Bacillati</taxon>
        <taxon>Bacillota</taxon>
        <taxon>Bacilli</taxon>
        <taxon>Lactobacillales</taxon>
        <taxon>Lactobacillaceae</taxon>
        <taxon>Lentilactobacillus</taxon>
    </lineage>
</organism>
<keyword evidence="2" id="KW-1185">Reference proteome</keyword>
<dbReference type="EMBL" id="AZEB01000018">
    <property type="protein sequence ID" value="KRL21003.1"/>
    <property type="molecule type" value="Genomic_DNA"/>
</dbReference>
<evidence type="ECO:0000313" key="2">
    <source>
        <dbReference type="Proteomes" id="UP000051439"/>
    </source>
</evidence>